<gene>
    <name evidence="2" type="ORF">R28058_23561</name>
</gene>
<keyword evidence="1" id="KW-0472">Membrane</keyword>
<dbReference type="Proteomes" id="UP000049127">
    <property type="component" value="Unassembled WGS sequence"/>
</dbReference>
<organism evidence="2 3">
    <name type="scientific">Paraclostridium sordellii</name>
    <name type="common">Clostridium sordellii</name>
    <dbReference type="NCBI Taxonomy" id="1505"/>
    <lineage>
        <taxon>Bacteria</taxon>
        <taxon>Bacillati</taxon>
        <taxon>Bacillota</taxon>
        <taxon>Clostridia</taxon>
        <taxon>Peptostreptococcales</taxon>
        <taxon>Peptostreptococcaceae</taxon>
        <taxon>Paraclostridium</taxon>
    </lineage>
</organism>
<reference evidence="2 3" key="1">
    <citation type="submission" date="2015-01" db="EMBL/GenBank/DDBJ databases">
        <authorList>
            <person name="Aslett A.Martin."/>
            <person name="De Silva Nishadi"/>
        </authorList>
    </citation>
    <scope>NUCLEOTIDE SEQUENCE [LARGE SCALE GENOMIC DNA]</scope>
    <source>
        <strain evidence="2 3">R28058</strain>
    </source>
</reference>
<evidence type="ECO:0000313" key="2">
    <source>
        <dbReference type="EMBL" id="CEQ04638.1"/>
    </source>
</evidence>
<dbReference type="AlphaFoldDB" id="A0A0C7GDF1"/>
<evidence type="ECO:0000313" key="3">
    <source>
        <dbReference type="Proteomes" id="UP000049127"/>
    </source>
</evidence>
<dbReference type="RefSeq" id="WP_055342757.1">
    <property type="nucleotide sequence ID" value="NZ_CDNI01000021.1"/>
</dbReference>
<keyword evidence="1" id="KW-0812">Transmembrane</keyword>
<evidence type="ECO:0008006" key="4">
    <source>
        <dbReference type="Google" id="ProtNLM"/>
    </source>
</evidence>
<sequence>MKNKKKGFLILENIISLSLIAIISSLVVSVFSTSIFCLSKSNKKVEMSNLANEEICKLQQMLDDNELGKENVFKNKTLNEFDIQYSINKIEDFIYCYKISVIVKNENERINLNSYVVKN</sequence>
<dbReference type="EMBL" id="CEKZ01000014">
    <property type="protein sequence ID" value="CEQ04638.1"/>
    <property type="molecule type" value="Genomic_DNA"/>
</dbReference>
<protein>
    <recommendedName>
        <fullName evidence="4">Type II secretion system protein</fullName>
    </recommendedName>
</protein>
<keyword evidence="1" id="KW-1133">Transmembrane helix</keyword>
<feature type="transmembrane region" description="Helical" evidence="1">
    <location>
        <begin position="14"/>
        <end position="38"/>
    </location>
</feature>
<accession>A0A0C7GDF1</accession>
<proteinExistence type="predicted"/>
<evidence type="ECO:0000256" key="1">
    <source>
        <dbReference type="SAM" id="Phobius"/>
    </source>
</evidence>
<name>A0A0C7GDF1_PARSO</name>